<evidence type="ECO:0000256" key="3">
    <source>
        <dbReference type="ARBA" id="ARBA00022692"/>
    </source>
</evidence>
<keyword evidence="3" id="KW-0812">Transmembrane</keyword>
<dbReference type="Pfam" id="PF00884">
    <property type="entry name" value="Sulfatase"/>
    <property type="match status" value="1"/>
</dbReference>
<dbReference type="InterPro" id="IPR000917">
    <property type="entry name" value="Sulfatase_N"/>
</dbReference>
<keyword evidence="5" id="KW-0472">Membrane</keyword>
<dbReference type="CDD" id="cd16015">
    <property type="entry name" value="LTA_synthase"/>
    <property type="match status" value="1"/>
</dbReference>
<reference evidence="7 8" key="1">
    <citation type="submission" date="2020-08" db="EMBL/GenBank/DDBJ databases">
        <title>Genomic Encyclopedia of Type Strains, Phase IV (KMG-IV): sequencing the most valuable type-strain genomes for metagenomic binning, comparative biology and taxonomic classification.</title>
        <authorList>
            <person name="Goeker M."/>
        </authorList>
    </citation>
    <scope>NUCLEOTIDE SEQUENCE [LARGE SCALE GENOMIC DNA]</scope>
    <source>
        <strain evidence="7 8">DSM 101064</strain>
    </source>
</reference>
<dbReference type="EMBL" id="JACIJM010000013">
    <property type="protein sequence ID" value="MBB5723679.1"/>
    <property type="molecule type" value="Genomic_DNA"/>
</dbReference>
<keyword evidence="8" id="KW-1185">Reference proteome</keyword>
<comment type="subcellular location">
    <subcellularLocation>
        <location evidence="1">Cell membrane</location>
        <topology evidence="1">Multi-pass membrane protein</topology>
    </subcellularLocation>
</comment>
<gene>
    <name evidence="7" type="ORF">FHS72_003324</name>
</gene>
<comment type="caution">
    <text evidence="7">The sequence shown here is derived from an EMBL/GenBank/DDBJ whole genome shotgun (WGS) entry which is preliminary data.</text>
</comment>
<organism evidence="7 8">
    <name type="scientific">Yoonia ponticola</name>
    <dbReference type="NCBI Taxonomy" id="1524255"/>
    <lineage>
        <taxon>Bacteria</taxon>
        <taxon>Pseudomonadati</taxon>
        <taxon>Pseudomonadota</taxon>
        <taxon>Alphaproteobacteria</taxon>
        <taxon>Rhodobacterales</taxon>
        <taxon>Paracoccaceae</taxon>
        <taxon>Yoonia</taxon>
    </lineage>
</organism>
<proteinExistence type="predicted"/>
<protein>
    <submittedName>
        <fullName evidence="7">Arylsulfatase A-like enzyme</fullName>
    </submittedName>
</protein>
<dbReference type="RefSeq" id="WP_183530791.1">
    <property type="nucleotide sequence ID" value="NZ_JACIJM010000013.1"/>
</dbReference>
<dbReference type="PANTHER" id="PTHR47371">
    <property type="entry name" value="LIPOTEICHOIC ACID SYNTHASE"/>
    <property type="match status" value="1"/>
</dbReference>
<name>A0A7W9BNB4_9RHOB</name>
<dbReference type="AlphaFoldDB" id="A0A7W9BNB4"/>
<dbReference type="GO" id="GO:0005886">
    <property type="term" value="C:plasma membrane"/>
    <property type="evidence" value="ECO:0007669"/>
    <property type="project" value="UniProtKB-SubCell"/>
</dbReference>
<keyword evidence="2" id="KW-1003">Cell membrane</keyword>
<evidence type="ECO:0000259" key="6">
    <source>
        <dbReference type="Pfam" id="PF00884"/>
    </source>
</evidence>
<evidence type="ECO:0000256" key="4">
    <source>
        <dbReference type="ARBA" id="ARBA00022989"/>
    </source>
</evidence>
<evidence type="ECO:0000256" key="5">
    <source>
        <dbReference type="ARBA" id="ARBA00023136"/>
    </source>
</evidence>
<dbReference type="Gene3D" id="3.40.720.10">
    <property type="entry name" value="Alkaline Phosphatase, subunit A"/>
    <property type="match status" value="1"/>
</dbReference>
<keyword evidence="4" id="KW-1133">Transmembrane helix</keyword>
<evidence type="ECO:0000313" key="8">
    <source>
        <dbReference type="Proteomes" id="UP000535415"/>
    </source>
</evidence>
<dbReference type="InterPro" id="IPR017850">
    <property type="entry name" value="Alkaline_phosphatase_core_sf"/>
</dbReference>
<dbReference type="SUPFAM" id="SSF53649">
    <property type="entry name" value="Alkaline phosphatase-like"/>
    <property type="match status" value="1"/>
</dbReference>
<evidence type="ECO:0000256" key="2">
    <source>
        <dbReference type="ARBA" id="ARBA00022475"/>
    </source>
</evidence>
<accession>A0A7W9BNB4</accession>
<evidence type="ECO:0000256" key="1">
    <source>
        <dbReference type="ARBA" id="ARBA00004651"/>
    </source>
</evidence>
<dbReference type="InterPro" id="IPR050448">
    <property type="entry name" value="OpgB/LTA_synthase_biosynth"/>
</dbReference>
<feature type="domain" description="Sulfatase N-terminal" evidence="6">
    <location>
        <begin position="21"/>
        <end position="241"/>
    </location>
</feature>
<dbReference type="PANTHER" id="PTHR47371:SF3">
    <property type="entry name" value="PHOSPHOGLYCEROL TRANSFERASE I"/>
    <property type="match status" value="1"/>
</dbReference>
<sequence>MASALDSGTLAPEPPHGRLRNVLVVYLEGVSQFSLENGSMPFLKSLAADNLSFSRYFGTQLQTSNGLYSSLTRHYPNFLSVSSPWDTLRSDRPDAQQSLPRVLAQRGYRTAFLQSADLGFMNKAEHLSQLGFEDVKGRESWTDFHSENGWGIDDLGLFEATLGYIDELPTDRPWLLSLLTSGTHAPYNVPASYRPGEPDRLRALTYADAAAQALMEGLRTRGLLDDMVVIFTADESREPGGKSNLENAILLNWLPLIVVNPNGQGSTIEWPLAATTFRDLVLRVAGDWTPRDIEELNTPDSPLVFGNYYNSRIFWFDRKRGDFYACYTQNFLCAQFKDISDLTQLAGLSPAAVSQEPAMQAIFQKHEASQ</sequence>
<dbReference type="Proteomes" id="UP000535415">
    <property type="component" value="Unassembled WGS sequence"/>
</dbReference>
<evidence type="ECO:0000313" key="7">
    <source>
        <dbReference type="EMBL" id="MBB5723679.1"/>
    </source>
</evidence>